<comment type="caution">
    <text evidence="2">The sequence shown here is derived from an EMBL/GenBank/DDBJ whole genome shotgun (WGS) entry which is preliminary data.</text>
</comment>
<reference evidence="2" key="1">
    <citation type="submission" date="2017-10" db="EMBL/GenBank/DDBJ databases">
        <title>Kefir isolates.</title>
        <authorList>
            <person name="Kim Y."/>
            <person name="Blasche S."/>
        </authorList>
    </citation>
    <scope>NUCLEOTIDE SEQUENCE [LARGE SCALE GENOMIC DNA]</scope>
    <source>
        <strain evidence="2">OG2-2</strain>
    </source>
</reference>
<dbReference type="RefSeq" id="WP_098042584.1">
    <property type="nucleotide sequence ID" value="NZ_PDEV01000002.1"/>
</dbReference>
<keyword evidence="3" id="KW-1185">Reference proteome</keyword>
<dbReference type="PROSITE" id="PS51318">
    <property type="entry name" value="TAT"/>
    <property type="match status" value="1"/>
</dbReference>
<evidence type="ECO:0000313" key="2">
    <source>
        <dbReference type="EMBL" id="PEN16153.1"/>
    </source>
</evidence>
<gene>
    <name evidence="2" type="ORF">CRM92_05500</name>
</gene>
<keyword evidence="1" id="KW-0472">Membrane</keyword>
<organism evidence="2 3">
    <name type="scientific">Rothia dentocariosa</name>
    <dbReference type="NCBI Taxonomy" id="2047"/>
    <lineage>
        <taxon>Bacteria</taxon>
        <taxon>Bacillati</taxon>
        <taxon>Actinomycetota</taxon>
        <taxon>Actinomycetes</taxon>
        <taxon>Micrococcales</taxon>
        <taxon>Micrococcaceae</taxon>
        <taxon>Rothia</taxon>
    </lineage>
</organism>
<dbReference type="InterPro" id="IPR006311">
    <property type="entry name" value="TAT_signal"/>
</dbReference>
<keyword evidence="1" id="KW-1133">Transmembrane helix</keyword>
<sequence length="187" mass="19720">MSLENTNLSRRNLLRAGALGIPAAGVLAFGSSLVTATSANAISADGWWGEETSAGLQQFMNAIMTATWSDEDGEVTAIPTVVDGVISSQPSSMAPACPGIIGGWEWVESNQATGSPTIRVMNAWLDGVSPKQRAGFEPGYAWNGSSKIGYGIIKRLQAHYSVSQDGRLDAPSQTIMALQNEINQYVG</sequence>
<feature type="transmembrane region" description="Helical" evidence="1">
    <location>
        <begin position="12"/>
        <end position="34"/>
    </location>
</feature>
<proteinExistence type="predicted"/>
<protein>
    <submittedName>
        <fullName evidence="2">Chemotaxis protein CheA</fullName>
    </submittedName>
</protein>
<dbReference type="AlphaFoldDB" id="A0A2A8D5T3"/>
<name>A0A2A8D5T3_9MICC</name>
<evidence type="ECO:0000313" key="3">
    <source>
        <dbReference type="Proteomes" id="UP000219947"/>
    </source>
</evidence>
<dbReference type="EMBL" id="PDEV01000002">
    <property type="protein sequence ID" value="PEN16153.1"/>
    <property type="molecule type" value="Genomic_DNA"/>
</dbReference>
<dbReference type="Proteomes" id="UP000219947">
    <property type="component" value="Unassembled WGS sequence"/>
</dbReference>
<keyword evidence="1" id="KW-0812">Transmembrane</keyword>
<evidence type="ECO:0000256" key="1">
    <source>
        <dbReference type="SAM" id="Phobius"/>
    </source>
</evidence>
<accession>A0A2A8D5T3</accession>